<accession>A0A2X2WT66</accession>
<keyword evidence="1" id="KW-0812">Transmembrane</keyword>
<dbReference type="EMBL" id="UAVW01000021">
    <property type="protein sequence ID" value="SQB16749.1"/>
    <property type="molecule type" value="Genomic_DNA"/>
</dbReference>
<sequence length="271" mass="30644">MRNNKYFLISFCAICGAIAIAFIVNVLFKIKTAGIFSAEWSAGDALSYVGAMAGSISTFVLSLVAYWQNEKLKEMENNNYIATNSCMVLIDEVQIKPKASIPVNYELHTEQILQEIDNNDVYPSGYGVEINLKKISESIQATPSLIYVSDCTLFVGNNQKNTLESALWLKNVREGYTRAAILESGIAFNCNLLVSKRNQEKFENDIKAENNRLTIEIQFEIITDKNVMTKCKCRAYCNYKNNNGVITWKSDKPMVFFYGHELKKNDEISVL</sequence>
<dbReference type="AlphaFoldDB" id="A0A2X2WT66"/>
<keyword evidence="1" id="KW-0472">Membrane</keyword>
<dbReference type="RefSeq" id="WP_089776493.1">
    <property type="nucleotide sequence ID" value="NZ_JADMWI010000009.1"/>
</dbReference>
<keyword evidence="1" id="KW-1133">Transmembrane helix</keyword>
<protein>
    <submittedName>
        <fullName evidence="2">Uncharacterized protein</fullName>
    </submittedName>
</protein>
<keyword evidence="3" id="KW-1185">Reference proteome</keyword>
<evidence type="ECO:0000313" key="2">
    <source>
        <dbReference type="EMBL" id="SQB16749.1"/>
    </source>
</evidence>
<reference evidence="2 3" key="1">
    <citation type="submission" date="2018-06" db="EMBL/GenBank/DDBJ databases">
        <authorList>
            <consortium name="Pathogen Informatics"/>
            <person name="Doyle S."/>
        </authorList>
    </citation>
    <scope>NUCLEOTIDE SEQUENCE [LARGE SCALE GENOMIC DNA]</scope>
    <source>
        <strain evidence="2 3">NCTC11224</strain>
    </source>
</reference>
<proteinExistence type="predicted"/>
<evidence type="ECO:0000313" key="3">
    <source>
        <dbReference type="Proteomes" id="UP000251853"/>
    </source>
</evidence>
<feature type="transmembrane region" description="Helical" evidence="1">
    <location>
        <begin position="7"/>
        <end position="28"/>
    </location>
</feature>
<feature type="transmembrane region" description="Helical" evidence="1">
    <location>
        <begin position="48"/>
        <end position="67"/>
    </location>
</feature>
<dbReference type="Proteomes" id="UP000251853">
    <property type="component" value="Unassembled WGS sequence"/>
</dbReference>
<organism evidence="2 3">
    <name type="scientific">Enterocloster clostridioformis</name>
    <dbReference type="NCBI Taxonomy" id="1531"/>
    <lineage>
        <taxon>Bacteria</taxon>
        <taxon>Bacillati</taxon>
        <taxon>Bacillota</taxon>
        <taxon>Clostridia</taxon>
        <taxon>Lachnospirales</taxon>
        <taxon>Lachnospiraceae</taxon>
        <taxon>Enterocloster</taxon>
    </lineage>
</organism>
<evidence type="ECO:0000256" key="1">
    <source>
        <dbReference type="SAM" id="Phobius"/>
    </source>
</evidence>
<name>A0A2X2WT66_9FIRM</name>
<gene>
    <name evidence="2" type="ORF">NCTC11224_05811</name>
</gene>